<dbReference type="Proteomes" id="UP000773064">
    <property type="component" value="Unassembled WGS sequence"/>
</dbReference>
<evidence type="ECO:0000256" key="1">
    <source>
        <dbReference type="SAM" id="MobiDB-lite"/>
    </source>
</evidence>
<keyword evidence="3" id="KW-1185">Reference proteome</keyword>
<organism evidence="2 3">
    <name type="scientific">Bifidobacterium santillanense</name>
    <dbReference type="NCBI Taxonomy" id="2809028"/>
    <lineage>
        <taxon>Bacteria</taxon>
        <taxon>Bacillati</taxon>
        <taxon>Actinomycetota</taxon>
        <taxon>Actinomycetes</taxon>
        <taxon>Bifidobacteriales</taxon>
        <taxon>Bifidobacteriaceae</taxon>
        <taxon>Bifidobacterium</taxon>
    </lineage>
</organism>
<protein>
    <submittedName>
        <fullName evidence="2">Uncharacterized protein</fullName>
    </submittedName>
</protein>
<evidence type="ECO:0000313" key="2">
    <source>
        <dbReference type="EMBL" id="MBT1172012.1"/>
    </source>
</evidence>
<proteinExistence type="predicted"/>
<evidence type="ECO:0000313" key="3">
    <source>
        <dbReference type="Proteomes" id="UP000773064"/>
    </source>
</evidence>
<dbReference type="EMBL" id="JAFEJS010000001">
    <property type="protein sequence ID" value="MBT1172012.1"/>
    <property type="molecule type" value="Genomic_DNA"/>
</dbReference>
<feature type="compositionally biased region" description="Basic and acidic residues" evidence="1">
    <location>
        <begin position="49"/>
        <end position="62"/>
    </location>
</feature>
<gene>
    <name evidence="2" type="ORF">JS528_01280</name>
</gene>
<feature type="region of interest" description="Disordered" evidence="1">
    <location>
        <begin position="32"/>
        <end position="73"/>
    </location>
</feature>
<comment type="caution">
    <text evidence="2">The sequence shown here is derived from an EMBL/GenBank/DDBJ whole genome shotgun (WGS) entry which is preliminary data.</text>
</comment>
<reference evidence="2 3" key="1">
    <citation type="journal article" date="2021" name="Environ. Microbiol.">
        <title>Genetic insights into the dark matter of the mammalian gut microbiota through targeted genome reconstruction.</title>
        <authorList>
            <person name="Lugli G.A."/>
            <person name="Alessandri G."/>
            <person name="Milani C."/>
            <person name="Viappiani A."/>
            <person name="Fontana F."/>
            <person name="Tarracchini C."/>
            <person name="Mancabelli L."/>
            <person name="Argentini C."/>
            <person name="Ruiz L."/>
            <person name="Margolles A."/>
            <person name="van Sinderen D."/>
            <person name="Turroni F."/>
            <person name="Ventura M."/>
        </authorList>
    </citation>
    <scope>NUCLEOTIDE SEQUENCE [LARGE SCALE GENOMIC DNA]</scope>
    <source>
        <strain evidence="2 3">MA2</strain>
    </source>
</reference>
<accession>A0ABS5UM72</accession>
<name>A0ABS5UM72_9BIFI</name>
<dbReference type="RefSeq" id="WP_214357284.1">
    <property type="nucleotide sequence ID" value="NZ_JAFEJS010000001.1"/>
</dbReference>
<sequence length="182" mass="19193">MNIRRIVAVAAVILIILVMGALSIAHLSSIAARPSSGPSSMQGNSSADAGRDDTDDVTSKPDDADDSASASGPCADWSGSYRSLASDDTVSLDGDCAVTEHGRTYAKVSLDASDDGSWWLNVEQTEHGTANVWRIYPPDTSTHMTGEPADTLETMRIANSSGGPLDGVDWTDGIISMYRRVD</sequence>
<feature type="compositionally biased region" description="Low complexity" evidence="1">
    <location>
        <begin position="32"/>
        <end position="46"/>
    </location>
</feature>